<dbReference type="RefSeq" id="XP_039115772.1">
    <property type="nucleotide sequence ID" value="XM_039259838.1"/>
</dbReference>
<evidence type="ECO:0000256" key="1">
    <source>
        <dbReference type="SAM" id="MobiDB-lite"/>
    </source>
</evidence>
<reference evidence="3" key="1">
    <citation type="submission" date="2025-08" db="UniProtKB">
        <authorList>
            <consortium name="RefSeq"/>
        </authorList>
    </citation>
    <scope>IDENTIFICATION</scope>
</reference>
<evidence type="ECO:0000313" key="2">
    <source>
        <dbReference type="Proteomes" id="UP001515500"/>
    </source>
</evidence>
<keyword evidence="2" id="KW-1185">Reference proteome</keyword>
<dbReference type="PANTHER" id="PTHR33067:SF35">
    <property type="entry name" value="ASPARTIC PEPTIDASE DDI1-TYPE DOMAIN-CONTAINING PROTEIN"/>
    <property type="match status" value="1"/>
</dbReference>
<organism evidence="2 3">
    <name type="scientific">Dioscorea cayennensis subsp. rotundata</name>
    <name type="common">White Guinea yam</name>
    <name type="synonym">Dioscorea rotundata</name>
    <dbReference type="NCBI Taxonomy" id="55577"/>
    <lineage>
        <taxon>Eukaryota</taxon>
        <taxon>Viridiplantae</taxon>
        <taxon>Streptophyta</taxon>
        <taxon>Embryophyta</taxon>
        <taxon>Tracheophyta</taxon>
        <taxon>Spermatophyta</taxon>
        <taxon>Magnoliopsida</taxon>
        <taxon>Liliopsida</taxon>
        <taxon>Dioscoreales</taxon>
        <taxon>Dioscoreaceae</taxon>
        <taxon>Dioscorea</taxon>
    </lineage>
</organism>
<dbReference type="Proteomes" id="UP001515500">
    <property type="component" value="Chromosome 20"/>
</dbReference>
<sequence>MANPKESLMGVTLSSGMQLQNSIKKELELEVANPIMTTDMDVTTKDKTSILVYQQKPSFPAKARKDQQELLTHKRKLGNVFSLTPSEECSILLCNKLSKKEKDPGGFILPCTIGGLVDEKALADLGVNIDDKVEVPIILGRPFIATSNALIDVKDGRITLQGGDEETTFRLRDSMRHTIDFDNTCYCVDVVDEKMPRKDIAGGPSKRPRTDASSSGVEYQPTFHTRPHIE</sequence>
<dbReference type="GeneID" id="120251280"/>
<gene>
    <name evidence="3" type="primary">LOC120251280</name>
</gene>
<accession>A0AB40AL95</accession>
<dbReference type="AlphaFoldDB" id="A0AB40AL95"/>
<proteinExistence type="predicted"/>
<feature type="region of interest" description="Disordered" evidence="1">
    <location>
        <begin position="197"/>
        <end position="230"/>
    </location>
</feature>
<evidence type="ECO:0000313" key="3">
    <source>
        <dbReference type="RefSeq" id="XP_039115772.1"/>
    </source>
</evidence>
<dbReference type="PANTHER" id="PTHR33067">
    <property type="entry name" value="RNA-DIRECTED DNA POLYMERASE-RELATED"/>
    <property type="match status" value="1"/>
</dbReference>
<name>A0AB40AL95_DIOCR</name>
<protein>
    <submittedName>
        <fullName evidence="3">Uncharacterized protein LOC120251280</fullName>
    </submittedName>
</protein>